<protein>
    <recommendedName>
        <fullName evidence="3">BTB domain-containing protein</fullName>
    </recommendedName>
</protein>
<gene>
    <name evidence="4" type="ORF">FKW44_013652</name>
</gene>
<keyword evidence="1" id="KW-0539">Nucleus</keyword>
<name>A0A7T8GXT5_CALRO</name>
<dbReference type="InterPro" id="IPR051095">
    <property type="entry name" value="Dros_DevTransReg"/>
</dbReference>
<evidence type="ECO:0000256" key="1">
    <source>
        <dbReference type="ARBA" id="ARBA00023242"/>
    </source>
</evidence>
<dbReference type="Pfam" id="PF00651">
    <property type="entry name" value="BTB"/>
    <property type="match status" value="1"/>
</dbReference>
<feature type="region of interest" description="Disordered" evidence="2">
    <location>
        <begin position="185"/>
        <end position="224"/>
    </location>
</feature>
<evidence type="ECO:0000256" key="2">
    <source>
        <dbReference type="SAM" id="MobiDB-lite"/>
    </source>
</evidence>
<dbReference type="CDD" id="cd18315">
    <property type="entry name" value="BTB_POZ_BAB-like"/>
    <property type="match status" value="1"/>
</dbReference>
<feature type="compositionally biased region" description="Pro residues" evidence="2">
    <location>
        <begin position="193"/>
        <end position="203"/>
    </location>
</feature>
<dbReference type="OrthoDB" id="10261408at2759"/>
<proteinExistence type="predicted"/>
<dbReference type="PANTHER" id="PTHR23110:SF109">
    <property type="entry name" value="FI07618P-RELATED"/>
    <property type="match status" value="1"/>
</dbReference>
<dbReference type="AlphaFoldDB" id="A0A7T8GXT5"/>
<sequence>MSGNLQPQQYCLRWNNHQHNLLSVFEDLLNHEAFVDVTLAVEGLQLKAHKMVLSACSPYFQSMLYNTPDRHPIVFLRDVRYSEMKALLEFMYRGEVSVDQENLSSLLKVAEGLKIKGLAEVTEVKEAKSVAGAASPSGANSVNNSVGPSTTLSGAAGYLSALSGLSGLLSPDHLVVPHHLSSPLKRMAASPLVNPPPPPPPPSNSGNVATNSNAFSSLGPKRKR</sequence>
<dbReference type="Proteomes" id="UP000595437">
    <property type="component" value="Chromosome 9"/>
</dbReference>
<dbReference type="InterPro" id="IPR000210">
    <property type="entry name" value="BTB/POZ_dom"/>
</dbReference>
<reference evidence="5" key="1">
    <citation type="submission" date="2021-01" db="EMBL/GenBank/DDBJ databases">
        <title>Caligus Genome Assembly.</title>
        <authorList>
            <person name="Gallardo-Escarate C."/>
        </authorList>
    </citation>
    <scope>NUCLEOTIDE SEQUENCE [LARGE SCALE GENOMIC DNA]</scope>
</reference>
<organism evidence="4 5">
    <name type="scientific">Caligus rogercresseyi</name>
    <name type="common">Sea louse</name>
    <dbReference type="NCBI Taxonomy" id="217165"/>
    <lineage>
        <taxon>Eukaryota</taxon>
        <taxon>Metazoa</taxon>
        <taxon>Ecdysozoa</taxon>
        <taxon>Arthropoda</taxon>
        <taxon>Crustacea</taxon>
        <taxon>Multicrustacea</taxon>
        <taxon>Hexanauplia</taxon>
        <taxon>Copepoda</taxon>
        <taxon>Siphonostomatoida</taxon>
        <taxon>Caligidae</taxon>
        <taxon>Caligus</taxon>
    </lineage>
</organism>
<dbReference type="Gene3D" id="3.30.710.10">
    <property type="entry name" value="Potassium Channel Kv1.1, Chain A"/>
    <property type="match status" value="1"/>
</dbReference>
<evidence type="ECO:0000313" key="5">
    <source>
        <dbReference type="Proteomes" id="UP000595437"/>
    </source>
</evidence>
<dbReference type="GO" id="GO:0005634">
    <property type="term" value="C:nucleus"/>
    <property type="evidence" value="ECO:0007669"/>
    <property type="project" value="TreeGrafter"/>
</dbReference>
<keyword evidence="5" id="KW-1185">Reference proteome</keyword>
<dbReference type="InterPro" id="IPR011333">
    <property type="entry name" value="SKP1/BTB/POZ_sf"/>
</dbReference>
<evidence type="ECO:0000259" key="3">
    <source>
        <dbReference type="PROSITE" id="PS50097"/>
    </source>
</evidence>
<feature type="non-terminal residue" evidence="4">
    <location>
        <position position="224"/>
    </location>
</feature>
<evidence type="ECO:0000313" key="4">
    <source>
        <dbReference type="EMBL" id="QQP39815.1"/>
    </source>
</evidence>
<feature type="compositionally biased region" description="Polar residues" evidence="2">
    <location>
        <begin position="204"/>
        <end position="216"/>
    </location>
</feature>
<dbReference type="SUPFAM" id="SSF54695">
    <property type="entry name" value="POZ domain"/>
    <property type="match status" value="1"/>
</dbReference>
<feature type="domain" description="BTB" evidence="3">
    <location>
        <begin position="35"/>
        <end position="100"/>
    </location>
</feature>
<dbReference type="PROSITE" id="PS50097">
    <property type="entry name" value="BTB"/>
    <property type="match status" value="1"/>
</dbReference>
<dbReference type="EMBL" id="CP045898">
    <property type="protein sequence ID" value="QQP39815.1"/>
    <property type="molecule type" value="Genomic_DNA"/>
</dbReference>
<dbReference type="SMART" id="SM00225">
    <property type="entry name" value="BTB"/>
    <property type="match status" value="1"/>
</dbReference>
<accession>A0A7T8GXT5</accession>
<dbReference type="GO" id="GO:0006357">
    <property type="term" value="P:regulation of transcription by RNA polymerase II"/>
    <property type="evidence" value="ECO:0007669"/>
    <property type="project" value="TreeGrafter"/>
</dbReference>
<dbReference type="PANTHER" id="PTHR23110">
    <property type="entry name" value="BTB DOMAIN TRANSCRIPTION FACTOR"/>
    <property type="match status" value="1"/>
</dbReference>